<dbReference type="EMBL" id="KV875094">
    <property type="protein sequence ID" value="OIW33049.1"/>
    <property type="molecule type" value="Genomic_DNA"/>
</dbReference>
<gene>
    <name evidence="1" type="ORF">CONLIGDRAFT_666433</name>
</gene>
<organism evidence="1 2">
    <name type="scientific">Coniochaeta ligniaria NRRL 30616</name>
    <dbReference type="NCBI Taxonomy" id="1408157"/>
    <lineage>
        <taxon>Eukaryota</taxon>
        <taxon>Fungi</taxon>
        <taxon>Dikarya</taxon>
        <taxon>Ascomycota</taxon>
        <taxon>Pezizomycotina</taxon>
        <taxon>Sordariomycetes</taxon>
        <taxon>Sordariomycetidae</taxon>
        <taxon>Coniochaetales</taxon>
        <taxon>Coniochaetaceae</taxon>
        <taxon>Coniochaeta</taxon>
    </lineage>
</organism>
<dbReference type="AlphaFoldDB" id="A0A1J7JI63"/>
<evidence type="ECO:0008006" key="3">
    <source>
        <dbReference type="Google" id="ProtNLM"/>
    </source>
</evidence>
<protein>
    <recommendedName>
        <fullName evidence="3">Berberine/berberine-like domain-containing protein</fullName>
    </recommendedName>
</protein>
<keyword evidence="2" id="KW-1185">Reference proteome</keyword>
<accession>A0A1J7JI63</accession>
<evidence type="ECO:0000313" key="1">
    <source>
        <dbReference type="EMBL" id="OIW33049.1"/>
    </source>
</evidence>
<reference evidence="1 2" key="1">
    <citation type="submission" date="2016-10" db="EMBL/GenBank/DDBJ databases">
        <title>Draft genome sequence of Coniochaeta ligniaria NRRL30616, a lignocellulolytic fungus for bioabatement of inhibitors in plant biomass hydrolysates.</title>
        <authorList>
            <consortium name="DOE Joint Genome Institute"/>
            <person name="Jimenez D.J."/>
            <person name="Hector R.E."/>
            <person name="Riley R."/>
            <person name="Sun H."/>
            <person name="Grigoriev I.V."/>
            <person name="Van Elsas J.D."/>
            <person name="Nichols N.N."/>
        </authorList>
    </citation>
    <scope>NUCLEOTIDE SEQUENCE [LARGE SCALE GENOMIC DNA]</scope>
    <source>
        <strain evidence="1 2">NRRL 30616</strain>
    </source>
</reference>
<dbReference type="Proteomes" id="UP000182658">
    <property type="component" value="Unassembled WGS sequence"/>
</dbReference>
<sequence>MDGFLDNHSDDSRDDFPDDLRETCRKTFYNMYLSQGGYFPKRFAQGFPNSFDLRDHVRETCRETFYDTYLPFNDYQIPTPELRNPSILFSKIGANRVSSYVKAVQFPFEGIDNQRGTFATLATSHLTPRFLAAITQDVKALSEVTALHSGMVASYDFELITDWGRHATDSAVGIFDCSSSNTRPPWLSLYFTWRSPEDDDFWYTAMRDSVNRLKEIAIEEGTYNPDFTQYPGDLSTNTTAEQLYELSKAKRLQAIRQQAEPEWVTDLAGGFDNFDLRPCTEL</sequence>
<name>A0A1J7JI63_9PEZI</name>
<evidence type="ECO:0000313" key="2">
    <source>
        <dbReference type="Proteomes" id="UP000182658"/>
    </source>
</evidence>
<dbReference type="STRING" id="1408157.A0A1J7JI63"/>
<dbReference type="InParanoid" id="A0A1J7JI63"/>
<proteinExistence type="predicted"/>
<dbReference type="OrthoDB" id="2151789at2759"/>